<gene>
    <name evidence="7 9" type="primary">mltG</name>
    <name evidence="9" type="ORF">FTW19_03465</name>
</gene>
<dbReference type="KEGG" id="talb:FTW19_03465"/>
<dbReference type="PANTHER" id="PTHR30518">
    <property type="entry name" value="ENDOLYTIC MUREIN TRANSGLYCOSYLASE"/>
    <property type="match status" value="1"/>
</dbReference>
<dbReference type="GO" id="GO:0005886">
    <property type="term" value="C:plasma membrane"/>
    <property type="evidence" value="ECO:0007669"/>
    <property type="project" value="UniProtKB-UniRule"/>
</dbReference>
<evidence type="ECO:0000256" key="4">
    <source>
        <dbReference type="ARBA" id="ARBA00023136"/>
    </source>
</evidence>
<organism evidence="9 10">
    <name type="scientific">Terriglobus albidus</name>
    <dbReference type="NCBI Taxonomy" id="1592106"/>
    <lineage>
        <taxon>Bacteria</taxon>
        <taxon>Pseudomonadati</taxon>
        <taxon>Acidobacteriota</taxon>
        <taxon>Terriglobia</taxon>
        <taxon>Terriglobales</taxon>
        <taxon>Acidobacteriaceae</taxon>
        <taxon>Terriglobus</taxon>
    </lineage>
</organism>
<accession>A0A5B9EAL4</accession>
<dbReference type="NCBIfam" id="TIGR00247">
    <property type="entry name" value="endolytic transglycosylase MltG"/>
    <property type="match status" value="1"/>
</dbReference>
<comment type="catalytic activity">
    <reaction evidence="7">
        <text>a peptidoglycan chain = a peptidoglycan chain with N-acetyl-1,6-anhydromuramyl-[peptide] at the reducing end + a peptidoglycan chain with N-acetylglucosamine at the non-reducing end.</text>
        <dbReference type="EC" id="4.2.2.29"/>
    </reaction>
</comment>
<keyword evidence="6 7" id="KW-0961">Cell wall biogenesis/degradation</keyword>
<dbReference type="HAMAP" id="MF_02065">
    <property type="entry name" value="MltG"/>
    <property type="match status" value="1"/>
</dbReference>
<feature type="region of interest" description="Disordered" evidence="8">
    <location>
        <begin position="314"/>
        <end position="353"/>
    </location>
</feature>
<dbReference type="GO" id="GO:0008932">
    <property type="term" value="F:lytic endotransglycosylase activity"/>
    <property type="evidence" value="ECO:0007669"/>
    <property type="project" value="UniProtKB-UniRule"/>
</dbReference>
<dbReference type="PANTHER" id="PTHR30518:SF2">
    <property type="entry name" value="ENDOLYTIC MUREIN TRANSGLYCOSYLASE"/>
    <property type="match status" value="1"/>
</dbReference>
<reference evidence="9 10" key="1">
    <citation type="submission" date="2019-08" db="EMBL/GenBank/DDBJ databases">
        <title>Complete genome sequence of Terriglobus albidus strain ORNL.</title>
        <authorList>
            <person name="Podar M."/>
        </authorList>
    </citation>
    <scope>NUCLEOTIDE SEQUENCE [LARGE SCALE GENOMIC DNA]</scope>
    <source>
        <strain evidence="9 10">ORNL</strain>
    </source>
</reference>
<dbReference type="GO" id="GO:0071555">
    <property type="term" value="P:cell wall organization"/>
    <property type="evidence" value="ECO:0007669"/>
    <property type="project" value="UniProtKB-KW"/>
</dbReference>
<evidence type="ECO:0000313" key="9">
    <source>
        <dbReference type="EMBL" id="QEE27156.1"/>
    </source>
</evidence>
<evidence type="ECO:0000256" key="8">
    <source>
        <dbReference type="SAM" id="MobiDB-lite"/>
    </source>
</evidence>
<feature type="site" description="Important for catalytic activity" evidence="7">
    <location>
        <position position="203"/>
    </location>
</feature>
<evidence type="ECO:0000256" key="6">
    <source>
        <dbReference type="ARBA" id="ARBA00023316"/>
    </source>
</evidence>
<keyword evidence="2 7" id="KW-0812">Transmembrane</keyword>
<dbReference type="CDD" id="cd08010">
    <property type="entry name" value="MltG_like"/>
    <property type="match status" value="1"/>
</dbReference>
<protein>
    <recommendedName>
        <fullName evidence="7">Endolytic murein transglycosylase</fullName>
        <ecNumber evidence="7">4.2.2.29</ecNumber>
    </recommendedName>
    <alternativeName>
        <fullName evidence="7">Peptidoglycan lytic transglycosylase</fullName>
    </alternativeName>
    <alternativeName>
        <fullName evidence="7">Peptidoglycan polymerization terminase</fullName>
    </alternativeName>
</protein>
<dbReference type="RefSeq" id="WP_147646350.1">
    <property type="nucleotide sequence ID" value="NZ_CP042806.1"/>
</dbReference>
<dbReference type="Gene3D" id="3.30.1490.480">
    <property type="entry name" value="Endolytic murein transglycosylase"/>
    <property type="match status" value="1"/>
</dbReference>
<dbReference type="InterPro" id="IPR003770">
    <property type="entry name" value="MLTG-like"/>
</dbReference>
<dbReference type="Pfam" id="PF02618">
    <property type="entry name" value="YceG"/>
    <property type="match status" value="1"/>
</dbReference>
<sequence length="353" mass="38267">MNVLGVLILILLLVAAAGAYVLLTPFGPSTETFVDIPSGTGVRGIAGSLERAGVVRSRYAFEAWHTYQHGTLKAGEYRFDHPATVREIYDRMARGDVYTISVTVPEGYNLFDIATAVQHAGLGTADAFLAAARTNTALISDLSPDARSLEGYLFPETYKFSRHATPEQMQAAMVKRFRREATSLGLTTDVARTVTMASLVEKEVRVDTERPLVAGVFVNRLAKGMPLATDPTVIYAALLDNRWRGTIYRSDLDYDSPYNTYRHSGLPPGPIASPGVAALKAAMHPAETDYLYFVADASGHSVFSADLKEHAEQVQAYRRASGEAPAASAPSMQESRSPKHAVPGTASGRKRQK</sequence>
<dbReference type="Proteomes" id="UP000321820">
    <property type="component" value="Chromosome"/>
</dbReference>
<keyword evidence="5 7" id="KW-0456">Lyase</keyword>
<dbReference type="GO" id="GO:0009252">
    <property type="term" value="P:peptidoglycan biosynthetic process"/>
    <property type="evidence" value="ECO:0007669"/>
    <property type="project" value="UniProtKB-UniRule"/>
</dbReference>
<dbReference type="EC" id="4.2.2.29" evidence="7"/>
<comment type="similarity">
    <text evidence="7">Belongs to the transglycosylase MltG family.</text>
</comment>
<name>A0A5B9EAL4_9BACT</name>
<evidence type="ECO:0000256" key="7">
    <source>
        <dbReference type="HAMAP-Rule" id="MF_02065"/>
    </source>
</evidence>
<keyword evidence="10" id="KW-1185">Reference proteome</keyword>
<dbReference type="EMBL" id="CP042806">
    <property type="protein sequence ID" value="QEE27156.1"/>
    <property type="molecule type" value="Genomic_DNA"/>
</dbReference>
<comment type="function">
    <text evidence="7">Functions as a peptidoglycan terminase that cleaves nascent peptidoglycan strands endolytically to terminate their elongation.</text>
</comment>
<dbReference type="Gene3D" id="3.30.160.60">
    <property type="entry name" value="Classic Zinc Finger"/>
    <property type="match status" value="1"/>
</dbReference>
<keyword evidence="3 7" id="KW-1133">Transmembrane helix</keyword>
<dbReference type="AlphaFoldDB" id="A0A5B9EAL4"/>
<evidence type="ECO:0000256" key="3">
    <source>
        <dbReference type="ARBA" id="ARBA00022989"/>
    </source>
</evidence>
<proteinExistence type="inferred from homology"/>
<evidence type="ECO:0000256" key="5">
    <source>
        <dbReference type="ARBA" id="ARBA00023239"/>
    </source>
</evidence>
<keyword evidence="4 7" id="KW-0472">Membrane</keyword>
<evidence type="ECO:0000256" key="1">
    <source>
        <dbReference type="ARBA" id="ARBA00022475"/>
    </source>
</evidence>
<evidence type="ECO:0000256" key="2">
    <source>
        <dbReference type="ARBA" id="ARBA00022692"/>
    </source>
</evidence>
<keyword evidence="1 7" id="KW-1003">Cell membrane</keyword>
<dbReference type="OrthoDB" id="9814591at2"/>
<evidence type="ECO:0000313" key="10">
    <source>
        <dbReference type="Proteomes" id="UP000321820"/>
    </source>
</evidence>